<evidence type="ECO:0000313" key="2">
    <source>
        <dbReference type="EMBL" id="UUI04332.1"/>
    </source>
</evidence>
<dbReference type="Pfam" id="PF19728">
    <property type="entry name" value="DUF6220"/>
    <property type="match status" value="1"/>
</dbReference>
<gene>
    <name evidence="2" type="ORF">NP439_06655</name>
</gene>
<dbReference type="EMBL" id="CP101914">
    <property type="protein sequence ID" value="UUI04332.1"/>
    <property type="molecule type" value="Genomic_DNA"/>
</dbReference>
<feature type="transmembrane region" description="Helical" evidence="1">
    <location>
        <begin position="97"/>
        <end position="117"/>
    </location>
</feature>
<keyword evidence="1" id="KW-1133">Transmembrane helix</keyword>
<keyword evidence="1" id="KW-0812">Transmembrane</keyword>
<sequence length="129" mass="14887">MTGSNHRVQYSRQVFLVLAWIYAICVVIQTLIAGMAVFNNYAFWEYHTTFAIWFQFIPILMLILAFSGQLSKKIRWEVVVLFLLIVPLQYVSVHVPIIGAIHPVTPLILFWLILLIIKQATRAGKKTNK</sequence>
<dbReference type="InterPro" id="IPR046192">
    <property type="entry name" value="DUF6220"/>
</dbReference>
<keyword evidence="1" id="KW-0472">Membrane</keyword>
<accession>A0ABY5JY06</accession>
<dbReference type="RefSeq" id="WP_256709248.1">
    <property type="nucleotide sequence ID" value="NZ_CP101914.1"/>
</dbReference>
<evidence type="ECO:0000313" key="3">
    <source>
        <dbReference type="Proteomes" id="UP001059773"/>
    </source>
</evidence>
<reference evidence="2" key="1">
    <citation type="submission" date="2022-07" db="EMBL/GenBank/DDBJ databases">
        <title>FELIX.</title>
        <authorList>
            <person name="Wan K.H."/>
            <person name="Park S."/>
            <person name="Lawrence Q."/>
            <person name="Eichenberger J.P."/>
            <person name="Booth B.W."/>
            <person name="Piaggio A.J."/>
            <person name="Chandler J.C."/>
            <person name="Franklin A.B."/>
            <person name="Celniker S.E."/>
        </authorList>
    </citation>
    <scope>NUCLEOTIDE SEQUENCE</scope>
    <source>
        <strain evidence="2">QA-1986 374</strain>
    </source>
</reference>
<keyword evidence="3" id="KW-1185">Reference proteome</keyword>
<feature type="transmembrane region" description="Helical" evidence="1">
    <location>
        <begin position="74"/>
        <end position="91"/>
    </location>
</feature>
<feature type="transmembrane region" description="Helical" evidence="1">
    <location>
        <begin position="50"/>
        <end position="67"/>
    </location>
</feature>
<organism evidence="2 3">
    <name type="scientific">Oceanobacillus jeddahense</name>
    <dbReference type="NCBI Taxonomy" id="1462527"/>
    <lineage>
        <taxon>Bacteria</taxon>
        <taxon>Bacillati</taxon>
        <taxon>Bacillota</taxon>
        <taxon>Bacilli</taxon>
        <taxon>Bacillales</taxon>
        <taxon>Bacillaceae</taxon>
        <taxon>Oceanobacillus</taxon>
    </lineage>
</organism>
<feature type="transmembrane region" description="Helical" evidence="1">
    <location>
        <begin position="14"/>
        <end position="38"/>
    </location>
</feature>
<protein>
    <submittedName>
        <fullName evidence="2">DUF6220 domain-containing protein</fullName>
    </submittedName>
</protein>
<proteinExistence type="predicted"/>
<dbReference type="Proteomes" id="UP001059773">
    <property type="component" value="Chromosome"/>
</dbReference>
<name>A0ABY5JY06_9BACI</name>
<evidence type="ECO:0000256" key="1">
    <source>
        <dbReference type="SAM" id="Phobius"/>
    </source>
</evidence>